<accession>A0ABR1NAU8</accession>
<dbReference type="Proteomes" id="UP001367316">
    <property type="component" value="Unassembled WGS sequence"/>
</dbReference>
<reference evidence="1 2" key="1">
    <citation type="submission" date="2024-04" db="EMBL/GenBank/DDBJ databases">
        <title>Phyllosticta paracitricarpa is synonymous to the EU quarantine fungus P. citricarpa based on phylogenomic analyses.</title>
        <authorList>
            <consortium name="Lawrence Berkeley National Laboratory"/>
            <person name="Van ingen-buijs V.A."/>
            <person name="Van westerhoven A.C."/>
            <person name="Haridas S."/>
            <person name="Skiadas P."/>
            <person name="Martin F."/>
            <person name="Groenewald J.Z."/>
            <person name="Crous P.W."/>
            <person name="Seidl M.F."/>
        </authorList>
    </citation>
    <scope>NUCLEOTIDE SEQUENCE [LARGE SCALE GENOMIC DNA]</scope>
    <source>
        <strain evidence="1 2">CBS 141358</strain>
    </source>
</reference>
<protein>
    <submittedName>
        <fullName evidence="1">Uncharacterized protein</fullName>
    </submittedName>
</protein>
<name>A0ABR1NAU8_9PEZI</name>
<evidence type="ECO:0000313" key="1">
    <source>
        <dbReference type="EMBL" id="KAK7612319.1"/>
    </source>
</evidence>
<proteinExistence type="predicted"/>
<dbReference type="EMBL" id="JBBPBF010000010">
    <property type="protein sequence ID" value="KAK7612319.1"/>
    <property type="molecule type" value="Genomic_DNA"/>
</dbReference>
<evidence type="ECO:0000313" key="2">
    <source>
        <dbReference type="Proteomes" id="UP001367316"/>
    </source>
</evidence>
<sequence>MPQIADISNFCHQAPVHNSGFFQDPSASFVWYQIDNFTPYIQKTKDVRQMAAGTLADNQQYGFRQDSLRNRRELNDAQNGSPDDRAIYQALARQKLGDPQNFKYILNEVLHHYLQTWFNQKRPLHQTYRQYDKPVANFHSYLSKPGLSDSPLILQRVLTVALNAL</sequence>
<organism evidence="1 2">
    <name type="scientific">Phyllosticta paracitricarpa</name>
    <dbReference type="NCBI Taxonomy" id="2016321"/>
    <lineage>
        <taxon>Eukaryota</taxon>
        <taxon>Fungi</taxon>
        <taxon>Dikarya</taxon>
        <taxon>Ascomycota</taxon>
        <taxon>Pezizomycotina</taxon>
        <taxon>Dothideomycetes</taxon>
        <taxon>Dothideomycetes incertae sedis</taxon>
        <taxon>Botryosphaeriales</taxon>
        <taxon>Phyllostictaceae</taxon>
        <taxon>Phyllosticta</taxon>
    </lineage>
</organism>
<keyword evidence="2" id="KW-1185">Reference proteome</keyword>
<comment type="caution">
    <text evidence="1">The sequence shown here is derived from an EMBL/GenBank/DDBJ whole genome shotgun (WGS) entry which is preliminary data.</text>
</comment>
<gene>
    <name evidence="1" type="ORF">JOL62DRAFT_610690</name>
</gene>